<dbReference type="InterPro" id="IPR055414">
    <property type="entry name" value="LRR_R13L4/SHOC2-like"/>
</dbReference>
<dbReference type="Gene3D" id="3.40.50.300">
    <property type="entry name" value="P-loop containing nucleotide triphosphate hydrolases"/>
    <property type="match status" value="1"/>
</dbReference>
<dbReference type="GO" id="GO:0006952">
    <property type="term" value="P:defense response"/>
    <property type="evidence" value="ECO:0007669"/>
    <property type="project" value="UniProtKB-KW"/>
</dbReference>
<dbReference type="GO" id="GO:0043531">
    <property type="term" value="F:ADP binding"/>
    <property type="evidence" value="ECO:0007669"/>
    <property type="project" value="InterPro"/>
</dbReference>
<evidence type="ECO:0000259" key="3">
    <source>
        <dbReference type="Pfam" id="PF00931"/>
    </source>
</evidence>
<dbReference type="PANTHER" id="PTHR36766:SF51">
    <property type="entry name" value="DISEASE RESISTANCE RPP13-LIKE PROTEIN 1"/>
    <property type="match status" value="1"/>
</dbReference>
<dbReference type="InterPro" id="IPR027417">
    <property type="entry name" value="P-loop_NTPase"/>
</dbReference>
<protein>
    <recommendedName>
        <fullName evidence="8">NB-ARC domain-containing protein</fullName>
    </recommendedName>
</protein>
<feature type="domain" description="Disease resistance protein winged helix" evidence="4">
    <location>
        <begin position="155"/>
        <end position="223"/>
    </location>
</feature>
<evidence type="ECO:0000313" key="6">
    <source>
        <dbReference type="EMBL" id="KAF7849861.1"/>
    </source>
</evidence>
<dbReference type="SUPFAM" id="SSF52058">
    <property type="entry name" value="L domain-like"/>
    <property type="match status" value="1"/>
</dbReference>
<name>A0A8T0CQD7_CORYI</name>
<dbReference type="FunFam" id="1.10.10.10:FF:000322">
    <property type="entry name" value="Probable disease resistance protein At1g63360"/>
    <property type="match status" value="1"/>
</dbReference>
<dbReference type="AlphaFoldDB" id="A0A8T0CQD7"/>
<dbReference type="Gene3D" id="1.10.10.10">
    <property type="entry name" value="Winged helix-like DNA-binding domain superfamily/Winged helix DNA-binding domain"/>
    <property type="match status" value="1"/>
</dbReference>
<sequence length="1039" mass="118211">MVLDDVWNEKYEEWTSLLKPFEAGAKGSKIIITTRNHPVYSMIGAMPYFLNELSIDNCTCLLAYHALGVKNFEGHPDLETIGKKIAEKCRGLPLATKILGSLLCNKENVNEWEAILNDRIWDVATRENGEVLPILKLSYVHLPSYLKRCFAYCAIFPKDYEFERDELALLWIGEGFLDGRKAKENILTSGRNYFDELVSRSFFQQSSVDTSKFFMHDLLNDLAKSIADATCFTSGESHLVGDEDDTSFKEKVRYASFVSRWYITSNNLRAYAGMKVLRSFMLLSNIEHINISKKVLLDLLTNLKYLRVLSLCHCDIFEVPDCVANLKHLRYLNLSYTYIFRLPASIGTLCKLQALILRGCVFLSMLPPDITNLVSLQFLDIRDTKRLKEMPLNIGNLKNLIIFSKFVVGQEQGSRLKELKNLPHLQGELLVSELQKVKEDDELEARVLRSLRPHINLENLSISHYGGELFPSWLGDPSYFKMVSLCLLGCPKVTSLSSLGQLPSLRELSLEGLNAVSMIGSEFYGTKRFPSLRTLKFQKMLAWKEWSHNVGGREEDVPFSCLQHLVVKDCPVLMGTLPCQLDHLIKLEIHSCLHLNNSTGVVRLPSLYGDGMRNLTCLRKLAIDFCPQFTSFVAGEGEIELLSNLERMELRCCPSLERLPSKMHVLRHLGIWNCPKIMGLTIPSDDPNTKVMMSQLEHLQINDYDFRISFSFAKNGLVALKTLIVENCKGVELLEEITVVESLKSLNIYRCMNLGSLPHCLHMLAHLTHLEIRDCPALEIEDFPPLPLTLSSLTLTSCPKIKSIANCNIAGCNNLTKLVICKCSALEMEDFPLLPVTLSKLELDSCPKIKSLPKEWHHLTCLQKLHIFRCENIECFPKGDLPPNLRRFNILGCENMKQPVREWGLPMLTSLEHVEIDGMSMGGERDKVRFPSGDEDEEEENAWSLLFPSSLISLRISGMRNVERLSNGLRNHLSSLISLSIKDWPKLRDLPEDGLPPSLKKFSIYKCENLKNRCSKPTGDYWHLIQEIPNIFIECFQIH</sequence>
<dbReference type="Gramene" id="rna-gnl|WGS:JABURB|Cocit.L0205.1">
    <property type="protein sequence ID" value="cds-KAF7849861.1"/>
    <property type="gene ID" value="gene-BT93_L0205"/>
</dbReference>
<feature type="domain" description="NB-ARC" evidence="3">
    <location>
        <begin position="1"/>
        <end position="62"/>
    </location>
</feature>
<evidence type="ECO:0000259" key="5">
    <source>
        <dbReference type="Pfam" id="PF23598"/>
    </source>
</evidence>
<reference evidence="6" key="1">
    <citation type="submission" date="2020-05" db="EMBL/GenBank/DDBJ databases">
        <title>WGS assembly of Corymbia citriodora subspecies variegata.</title>
        <authorList>
            <person name="Barry K."/>
            <person name="Hundley H."/>
            <person name="Shu S."/>
            <person name="Jenkins J."/>
            <person name="Grimwood J."/>
            <person name="Baten A."/>
        </authorList>
    </citation>
    <scope>NUCLEOTIDE SEQUENCE</scope>
    <source>
        <strain evidence="6">CV2-018</strain>
    </source>
</reference>
<keyword evidence="1" id="KW-0677">Repeat</keyword>
<dbReference type="Gene3D" id="1.10.8.430">
    <property type="entry name" value="Helical domain of apoptotic protease-activating factors"/>
    <property type="match status" value="1"/>
</dbReference>
<accession>A0A8T0CQD7</accession>
<dbReference type="InterPro" id="IPR002182">
    <property type="entry name" value="NB-ARC"/>
</dbReference>
<evidence type="ECO:0000259" key="4">
    <source>
        <dbReference type="Pfam" id="PF23559"/>
    </source>
</evidence>
<dbReference type="SUPFAM" id="SSF52047">
    <property type="entry name" value="RNI-like"/>
    <property type="match status" value="1"/>
</dbReference>
<dbReference type="InterPro" id="IPR036388">
    <property type="entry name" value="WH-like_DNA-bd_sf"/>
</dbReference>
<comment type="caution">
    <text evidence="6">The sequence shown here is derived from an EMBL/GenBank/DDBJ whole genome shotgun (WGS) entry which is preliminary data.</text>
</comment>
<dbReference type="PANTHER" id="PTHR36766">
    <property type="entry name" value="PLANT BROAD-SPECTRUM MILDEW RESISTANCE PROTEIN RPW8"/>
    <property type="match status" value="1"/>
</dbReference>
<dbReference type="EMBL" id="MU089689">
    <property type="protein sequence ID" value="KAF7849861.1"/>
    <property type="molecule type" value="Genomic_DNA"/>
</dbReference>
<dbReference type="Gene3D" id="3.80.10.10">
    <property type="entry name" value="Ribonuclease Inhibitor"/>
    <property type="match status" value="5"/>
</dbReference>
<dbReference type="Pfam" id="PF23598">
    <property type="entry name" value="LRR_14"/>
    <property type="match status" value="1"/>
</dbReference>
<dbReference type="Pfam" id="PF23559">
    <property type="entry name" value="WHD_DRP"/>
    <property type="match status" value="1"/>
</dbReference>
<dbReference type="InterPro" id="IPR032675">
    <property type="entry name" value="LRR_dom_sf"/>
</dbReference>
<proteinExistence type="predicted"/>
<gene>
    <name evidence="6" type="ORF">BT93_L0205</name>
</gene>
<dbReference type="InterPro" id="IPR058922">
    <property type="entry name" value="WHD_DRP"/>
</dbReference>
<evidence type="ECO:0000256" key="2">
    <source>
        <dbReference type="ARBA" id="ARBA00022821"/>
    </source>
</evidence>
<feature type="domain" description="Disease resistance R13L4/SHOC-2-like LRR" evidence="5">
    <location>
        <begin position="296"/>
        <end position="625"/>
    </location>
</feature>
<keyword evidence="7" id="KW-1185">Reference proteome</keyword>
<dbReference type="SUPFAM" id="SSF52540">
    <property type="entry name" value="P-loop containing nucleoside triphosphate hydrolases"/>
    <property type="match status" value="1"/>
</dbReference>
<evidence type="ECO:0000313" key="7">
    <source>
        <dbReference type="Proteomes" id="UP000806378"/>
    </source>
</evidence>
<dbReference type="Proteomes" id="UP000806378">
    <property type="component" value="Unassembled WGS sequence"/>
</dbReference>
<dbReference type="InterPro" id="IPR042197">
    <property type="entry name" value="Apaf_helical"/>
</dbReference>
<organism evidence="6 7">
    <name type="scientific">Corymbia citriodora subsp. variegata</name>
    <dbReference type="NCBI Taxonomy" id="360336"/>
    <lineage>
        <taxon>Eukaryota</taxon>
        <taxon>Viridiplantae</taxon>
        <taxon>Streptophyta</taxon>
        <taxon>Embryophyta</taxon>
        <taxon>Tracheophyta</taxon>
        <taxon>Spermatophyta</taxon>
        <taxon>Magnoliopsida</taxon>
        <taxon>eudicotyledons</taxon>
        <taxon>Gunneridae</taxon>
        <taxon>Pentapetalae</taxon>
        <taxon>rosids</taxon>
        <taxon>malvids</taxon>
        <taxon>Myrtales</taxon>
        <taxon>Myrtaceae</taxon>
        <taxon>Myrtoideae</taxon>
        <taxon>Eucalypteae</taxon>
        <taxon>Corymbia</taxon>
    </lineage>
</organism>
<keyword evidence="2" id="KW-0611">Plant defense</keyword>
<evidence type="ECO:0008006" key="8">
    <source>
        <dbReference type="Google" id="ProtNLM"/>
    </source>
</evidence>
<dbReference type="OrthoDB" id="25838at2759"/>
<dbReference type="PRINTS" id="PR00364">
    <property type="entry name" value="DISEASERSIST"/>
</dbReference>
<evidence type="ECO:0000256" key="1">
    <source>
        <dbReference type="ARBA" id="ARBA00022737"/>
    </source>
</evidence>
<dbReference type="Pfam" id="PF00931">
    <property type="entry name" value="NB-ARC"/>
    <property type="match status" value="1"/>
</dbReference>